<reference evidence="1" key="1">
    <citation type="submission" date="2022-08" db="EMBL/GenBank/DDBJ databases">
        <authorList>
            <person name="Gutierrez-Valencia J."/>
        </authorList>
    </citation>
    <scope>NUCLEOTIDE SEQUENCE</scope>
</reference>
<evidence type="ECO:0000313" key="2">
    <source>
        <dbReference type="Proteomes" id="UP001154282"/>
    </source>
</evidence>
<sequence>MTMVTMVSWRREKYDDGERTAAVTLVTEVNDGGMGEKQTGWLNQNGLTDRVGVWIIGLLLGLKDGFCFSFFS</sequence>
<proteinExistence type="predicted"/>
<protein>
    <submittedName>
        <fullName evidence="1">Uncharacterized protein</fullName>
    </submittedName>
</protein>
<keyword evidence="2" id="KW-1185">Reference proteome</keyword>
<comment type="caution">
    <text evidence="1">The sequence shown here is derived from an EMBL/GenBank/DDBJ whole genome shotgun (WGS) entry which is preliminary data.</text>
</comment>
<dbReference type="AlphaFoldDB" id="A0AAV0R0C9"/>
<dbReference type="EMBL" id="CAMGYJ010000010">
    <property type="protein sequence ID" value="CAI0550950.1"/>
    <property type="molecule type" value="Genomic_DNA"/>
</dbReference>
<evidence type="ECO:0000313" key="1">
    <source>
        <dbReference type="EMBL" id="CAI0550950.1"/>
    </source>
</evidence>
<accession>A0AAV0R0C9</accession>
<organism evidence="1 2">
    <name type="scientific">Linum tenue</name>
    <dbReference type="NCBI Taxonomy" id="586396"/>
    <lineage>
        <taxon>Eukaryota</taxon>
        <taxon>Viridiplantae</taxon>
        <taxon>Streptophyta</taxon>
        <taxon>Embryophyta</taxon>
        <taxon>Tracheophyta</taxon>
        <taxon>Spermatophyta</taxon>
        <taxon>Magnoliopsida</taxon>
        <taxon>eudicotyledons</taxon>
        <taxon>Gunneridae</taxon>
        <taxon>Pentapetalae</taxon>
        <taxon>rosids</taxon>
        <taxon>fabids</taxon>
        <taxon>Malpighiales</taxon>
        <taxon>Linaceae</taxon>
        <taxon>Linum</taxon>
    </lineage>
</organism>
<gene>
    <name evidence="1" type="ORF">LITE_LOCUS45737</name>
</gene>
<name>A0AAV0R0C9_9ROSI</name>
<dbReference type="Proteomes" id="UP001154282">
    <property type="component" value="Unassembled WGS sequence"/>
</dbReference>